<evidence type="ECO:0000313" key="9">
    <source>
        <dbReference type="Proteomes" id="UP000323909"/>
    </source>
</evidence>
<evidence type="ECO:0000313" key="8">
    <source>
        <dbReference type="EMBL" id="KAA6182864.1"/>
    </source>
</evidence>
<accession>A0A5M8FEP0</accession>
<comment type="function">
    <text evidence="5">Required for morphogenesis and for the elongation of the flagellar filament by facilitating polymerization of the flagellin monomers at the tip of growing filament. Forms a capping structure, which prevents flagellin subunits (transported through the central channel of the flagellum) from leaking out without polymerization at the distal end.</text>
</comment>
<name>A0A5M8FEP0_PSEVE</name>
<evidence type="ECO:0000259" key="7">
    <source>
        <dbReference type="Pfam" id="PF07195"/>
    </source>
</evidence>
<feature type="domain" description="Flagellar hook-associated protein 2 N-terminal" evidence="6">
    <location>
        <begin position="11"/>
        <end position="105"/>
    </location>
</feature>
<keyword evidence="5" id="KW-0964">Secreted</keyword>
<dbReference type="GO" id="GO:0071973">
    <property type="term" value="P:bacterial-type flagellum-dependent cell motility"/>
    <property type="evidence" value="ECO:0007669"/>
    <property type="project" value="TreeGrafter"/>
</dbReference>
<dbReference type="RefSeq" id="WP_150054328.1">
    <property type="nucleotide sequence ID" value="NZ_VWXT01000101.1"/>
</dbReference>
<gene>
    <name evidence="8" type="primary">fliD</name>
    <name evidence="8" type="ORF">F3K53_08070</name>
</gene>
<keyword evidence="8" id="KW-0282">Flagellum</keyword>
<evidence type="ECO:0000259" key="6">
    <source>
        <dbReference type="Pfam" id="PF02465"/>
    </source>
</evidence>
<comment type="similarity">
    <text evidence="1 5">Belongs to the FliD family.</text>
</comment>
<dbReference type="GO" id="GO:0009421">
    <property type="term" value="C:bacterial-type flagellum filament cap"/>
    <property type="evidence" value="ECO:0007669"/>
    <property type="project" value="InterPro"/>
</dbReference>
<comment type="subunit">
    <text evidence="2 5">Homopentamer.</text>
</comment>
<reference evidence="8 9" key="1">
    <citation type="submission" date="2019-09" db="EMBL/GenBank/DDBJ databases">
        <title>Genomic sequencing of 4 copper resistant soil isolates.</title>
        <authorList>
            <person name="Havryliuk O."/>
        </authorList>
    </citation>
    <scope>NUCLEOTIDE SEQUENCE [LARGE SCALE GENOMIC DNA]</scope>
    <source>
        <strain evidence="8 9">UKR4</strain>
    </source>
</reference>
<comment type="caution">
    <text evidence="8">The sequence shown here is derived from an EMBL/GenBank/DDBJ whole genome shotgun (WGS) entry which is preliminary data.</text>
</comment>
<dbReference type="Pfam" id="PF07196">
    <property type="entry name" value="Flagellin_IN"/>
    <property type="match status" value="1"/>
</dbReference>
<dbReference type="GO" id="GO:0007155">
    <property type="term" value="P:cell adhesion"/>
    <property type="evidence" value="ECO:0007669"/>
    <property type="project" value="InterPro"/>
</dbReference>
<comment type="subcellular location">
    <subcellularLocation>
        <location evidence="5">Secreted</location>
    </subcellularLocation>
    <subcellularLocation>
        <location evidence="5">Bacterial flagellum</location>
    </subcellularLocation>
</comment>
<dbReference type="Pfam" id="PF02465">
    <property type="entry name" value="FliD_N"/>
    <property type="match status" value="1"/>
</dbReference>
<evidence type="ECO:0000256" key="1">
    <source>
        <dbReference type="ARBA" id="ARBA00009764"/>
    </source>
</evidence>
<dbReference type="PANTHER" id="PTHR30288:SF0">
    <property type="entry name" value="FLAGELLAR HOOK-ASSOCIATED PROTEIN 2"/>
    <property type="match status" value="1"/>
</dbReference>
<keyword evidence="3" id="KW-0175">Coiled coil</keyword>
<evidence type="ECO:0000256" key="5">
    <source>
        <dbReference type="RuleBase" id="RU362066"/>
    </source>
</evidence>
<organism evidence="8 9">
    <name type="scientific">Pseudomonas veronii</name>
    <dbReference type="NCBI Taxonomy" id="76761"/>
    <lineage>
        <taxon>Bacteria</taxon>
        <taxon>Pseudomonadati</taxon>
        <taxon>Pseudomonadota</taxon>
        <taxon>Gammaproteobacteria</taxon>
        <taxon>Pseudomonadales</taxon>
        <taxon>Pseudomonadaceae</taxon>
        <taxon>Pseudomonas</taxon>
    </lineage>
</organism>
<dbReference type="EMBL" id="VWXT01000101">
    <property type="protein sequence ID" value="KAA6182864.1"/>
    <property type="molecule type" value="Genomic_DNA"/>
</dbReference>
<dbReference type="Pfam" id="PF07195">
    <property type="entry name" value="FliD_C"/>
    <property type="match status" value="1"/>
</dbReference>
<keyword evidence="4 5" id="KW-0975">Bacterial flagellum</keyword>
<evidence type="ECO:0000256" key="2">
    <source>
        <dbReference type="ARBA" id="ARBA00011255"/>
    </source>
</evidence>
<evidence type="ECO:0000256" key="3">
    <source>
        <dbReference type="ARBA" id="ARBA00023054"/>
    </source>
</evidence>
<evidence type="ECO:0000256" key="4">
    <source>
        <dbReference type="ARBA" id="ARBA00023143"/>
    </source>
</evidence>
<dbReference type="AlphaFoldDB" id="A0A5M8FEP0"/>
<protein>
    <recommendedName>
        <fullName evidence="5">Flagellar hook-associated protein 2</fullName>
        <shortName evidence="5">HAP2</shortName>
    </recommendedName>
    <alternativeName>
        <fullName evidence="5">Flagellar cap protein</fullName>
    </alternativeName>
</protein>
<proteinExistence type="inferred from homology"/>
<dbReference type="InterPro" id="IPR003481">
    <property type="entry name" value="FliD_N"/>
</dbReference>
<keyword evidence="8" id="KW-0969">Cilium</keyword>
<dbReference type="InterPro" id="IPR010810">
    <property type="entry name" value="Flagellin_hook_IN_motif"/>
</dbReference>
<feature type="domain" description="Flagellar hook-associated protein 2 C-terminal" evidence="7">
    <location>
        <begin position="212"/>
        <end position="448"/>
    </location>
</feature>
<dbReference type="InterPro" id="IPR040026">
    <property type="entry name" value="FliD"/>
</dbReference>
<sequence length="469" mass="48155">MAGTTITGVGSGFDTQAIVKSLVDAERAPKQAQINTQSQKATTQLSSIGKIQAALDAFRGALTSMGTDNSFSGLTGTSSDEKVATMTANQGAANGSFSLIVNQLAMPSKLSTKTFAGGQSTVVNAGTTATTLTITQSGKNFDLSVPAGATLQQVRDSINSTFGTAGLSANILTDSTGSRLILTSTNSGVGSDLTMSGNSGIDTGYTVVSAPQNAKYTIDGIAAESKSNSITDAVSGVSIKLLSLSPTVTANDPNTTDPLRTAMTISVTTSTTALKSGVKGFVDTYNALLKAMNAETKVTKDAAGNSIPATLTGDSTMRTLQSAIRNEFNALSGNGTLKSLAQFGVTTDQDTGALSIDSKQWDKAVLTNAADINSIFSGKTGLLARLTAATDAYAKPSTGILATRTTSLADSLKDLTKQQTDLDDRLTTMQDALTRKYTAMDTLVAQLRQQSNSILGTLNAISNSKSSSS</sequence>
<dbReference type="GO" id="GO:0005576">
    <property type="term" value="C:extracellular region"/>
    <property type="evidence" value="ECO:0007669"/>
    <property type="project" value="UniProtKB-SubCell"/>
</dbReference>
<dbReference type="GO" id="GO:0009424">
    <property type="term" value="C:bacterial-type flagellum hook"/>
    <property type="evidence" value="ECO:0007669"/>
    <property type="project" value="UniProtKB-UniRule"/>
</dbReference>
<keyword evidence="8" id="KW-0966">Cell projection</keyword>
<dbReference type="InterPro" id="IPR010809">
    <property type="entry name" value="FliD_C"/>
</dbReference>
<dbReference type="PANTHER" id="PTHR30288">
    <property type="entry name" value="FLAGELLAR CAP/ASSEMBLY PROTEIN FLID"/>
    <property type="match status" value="1"/>
</dbReference>
<dbReference type="Proteomes" id="UP000323909">
    <property type="component" value="Unassembled WGS sequence"/>
</dbReference>